<accession>A0A0E9QQP0</accession>
<proteinExistence type="predicted"/>
<organism evidence="1">
    <name type="scientific">Anguilla anguilla</name>
    <name type="common">European freshwater eel</name>
    <name type="synonym">Muraena anguilla</name>
    <dbReference type="NCBI Taxonomy" id="7936"/>
    <lineage>
        <taxon>Eukaryota</taxon>
        <taxon>Metazoa</taxon>
        <taxon>Chordata</taxon>
        <taxon>Craniata</taxon>
        <taxon>Vertebrata</taxon>
        <taxon>Euteleostomi</taxon>
        <taxon>Actinopterygii</taxon>
        <taxon>Neopterygii</taxon>
        <taxon>Teleostei</taxon>
        <taxon>Anguilliformes</taxon>
        <taxon>Anguillidae</taxon>
        <taxon>Anguilla</taxon>
    </lineage>
</organism>
<evidence type="ECO:0000313" key="1">
    <source>
        <dbReference type="EMBL" id="JAH18585.1"/>
    </source>
</evidence>
<name>A0A0E9QQP0_ANGAN</name>
<dbReference type="EMBL" id="GBXM01089992">
    <property type="protein sequence ID" value="JAH18585.1"/>
    <property type="molecule type" value="Transcribed_RNA"/>
</dbReference>
<sequence>MHSYSALVSYAVNYKSTYTVQTRLLSKD</sequence>
<dbReference type="AlphaFoldDB" id="A0A0E9QQP0"/>
<reference evidence="1" key="1">
    <citation type="submission" date="2014-11" db="EMBL/GenBank/DDBJ databases">
        <authorList>
            <person name="Amaro Gonzalez C."/>
        </authorList>
    </citation>
    <scope>NUCLEOTIDE SEQUENCE</scope>
</reference>
<protein>
    <submittedName>
        <fullName evidence="1">Uncharacterized protein</fullName>
    </submittedName>
</protein>
<reference evidence="1" key="2">
    <citation type="journal article" date="2015" name="Fish Shellfish Immunol.">
        <title>Early steps in the European eel (Anguilla anguilla)-Vibrio vulnificus interaction in the gills: Role of the RtxA13 toxin.</title>
        <authorList>
            <person name="Callol A."/>
            <person name="Pajuelo D."/>
            <person name="Ebbesson L."/>
            <person name="Teles M."/>
            <person name="MacKenzie S."/>
            <person name="Amaro C."/>
        </authorList>
    </citation>
    <scope>NUCLEOTIDE SEQUENCE</scope>
</reference>